<sequence length="140" mass="15711">MAVLILVSRYILDMPKVRLLYLASALFCLTLVPDLLMLWVTTLPSWTISLALSVKGLYYISPSVIMIYLQEVTPGPRLAFEISSCYATFNVLSVMFNSIVGGYMEEIPLIFPSALMFVDTLGIVILGMLIYRDLSTSHYK</sequence>
<evidence type="ECO:0000313" key="3">
    <source>
        <dbReference type="Proteomes" id="UP000265618"/>
    </source>
</evidence>
<evidence type="ECO:0000313" key="2">
    <source>
        <dbReference type="EMBL" id="GIQ84880.1"/>
    </source>
</evidence>
<keyword evidence="3" id="KW-1185">Reference proteome</keyword>
<dbReference type="Proteomes" id="UP000265618">
    <property type="component" value="Unassembled WGS sequence"/>
</dbReference>
<evidence type="ECO:0000256" key="1">
    <source>
        <dbReference type="SAM" id="Phobius"/>
    </source>
</evidence>
<feature type="transmembrane region" description="Helical" evidence="1">
    <location>
        <begin position="46"/>
        <end position="69"/>
    </location>
</feature>
<protein>
    <submittedName>
        <fullName evidence="2">Uncharacterized protein</fullName>
    </submittedName>
</protein>
<dbReference type="EMBL" id="BDIP01001661">
    <property type="protein sequence ID" value="GIQ84880.1"/>
    <property type="molecule type" value="Genomic_DNA"/>
</dbReference>
<keyword evidence="1" id="KW-0812">Transmembrane</keyword>
<accession>A0A9K3CZN6</accession>
<feature type="transmembrane region" description="Helical" evidence="1">
    <location>
        <begin position="19"/>
        <end position="40"/>
    </location>
</feature>
<reference evidence="2 3" key="1">
    <citation type="journal article" date="2018" name="PLoS ONE">
        <title>The draft genome of Kipferlia bialata reveals reductive genome evolution in fornicate parasites.</title>
        <authorList>
            <person name="Tanifuji G."/>
            <person name="Takabayashi S."/>
            <person name="Kume K."/>
            <person name="Takagi M."/>
            <person name="Nakayama T."/>
            <person name="Kamikawa R."/>
            <person name="Inagaki Y."/>
            <person name="Hashimoto T."/>
        </authorList>
    </citation>
    <scope>NUCLEOTIDE SEQUENCE [LARGE SCALE GENOMIC DNA]</scope>
    <source>
        <strain evidence="2">NY0173</strain>
    </source>
</reference>
<keyword evidence="1" id="KW-0472">Membrane</keyword>
<organism evidence="2 3">
    <name type="scientific">Kipferlia bialata</name>
    <dbReference type="NCBI Taxonomy" id="797122"/>
    <lineage>
        <taxon>Eukaryota</taxon>
        <taxon>Metamonada</taxon>
        <taxon>Carpediemonas-like organisms</taxon>
        <taxon>Kipferlia</taxon>
    </lineage>
</organism>
<dbReference type="AlphaFoldDB" id="A0A9K3CZN6"/>
<gene>
    <name evidence="2" type="ORF">KIPB_006459</name>
</gene>
<proteinExistence type="predicted"/>
<keyword evidence="1" id="KW-1133">Transmembrane helix</keyword>
<feature type="transmembrane region" description="Helical" evidence="1">
    <location>
        <begin position="78"/>
        <end position="103"/>
    </location>
</feature>
<name>A0A9K3CZN6_9EUKA</name>
<feature type="transmembrane region" description="Helical" evidence="1">
    <location>
        <begin position="109"/>
        <end position="131"/>
    </location>
</feature>
<comment type="caution">
    <text evidence="2">The sequence shown here is derived from an EMBL/GenBank/DDBJ whole genome shotgun (WGS) entry which is preliminary data.</text>
</comment>